<dbReference type="PRINTS" id="PR00714">
    <property type="entry name" value="MAN6PISMRASE"/>
</dbReference>
<evidence type="ECO:0000256" key="7">
    <source>
        <dbReference type="ARBA" id="ARBA00023235"/>
    </source>
</evidence>
<reference evidence="9" key="1">
    <citation type="submission" date="2020-05" db="EMBL/GenBank/DDBJ databases">
        <authorList>
            <person name="Chiriac C."/>
            <person name="Salcher M."/>
            <person name="Ghai R."/>
            <person name="Kavagutti S V."/>
        </authorList>
    </citation>
    <scope>NUCLEOTIDE SEQUENCE</scope>
</reference>
<keyword evidence="5" id="KW-0479">Metal-binding</keyword>
<dbReference type="Gene3D" id="1.10.441.10">
    <property type="entry name" value="Phosphomannose Isomerase, domain 2"/>
    <property type="match status" value="1"/>
</dbReference>
<dbReference type="PANTHER" id="PTHR10309">
    <property type="entry name" value="MANNOSE-6-PHOSPHATE ISOMERASE"/>
    <property type="match status" value="1"/>
</dbReference>
<comment type="catalytic activity">
    <reaction evidence="1">
        <text>D-mannose 6-phosphate = D-fructose 6-phosphate</text>
        <dbReference type="Rhea" id="RHEA:12356"/>
        <dbReference type="ChEBI" id="CHEBI:58735"/>
        <dbReference type="ChEBI" id="CHEBI:61527"/>
        <dbReference type="EC" id="5.3.1.8"/>
    </reaction>
</comment>
<keyword evidence="7" id="KW-0413">Isomerase</keyword>
<evidence type="ECO:0000256" key="5">
    <source>
        <dbReference type="ARBA" id="ARBA00022723"/>
    </source>
</evidence>
<evidence type="ECO:0000256" key="4">
    <source>
        <dbReference type="ARBA" id="ARBA00011956"/>
    </source>
</evidence>
<feature type="domain" description="Phosphomannose isomerase type I catalytic" evidence="8">
    <location>
        <begin position="6"/>
        <end position="149"/>
    </location>
</feature>
<keyword evidence="6" id="KW-0862">Zinc</keyword>
<dbReference type="EC" id="5.3.1.8" evidence="4"/>
<dbReference type="InterPro" id="IPR046457">
    <property type="entry name" value="PMI_typeI_cat"/>
</dbReference>
<dbReference type="PIRSF" id="PIRSF001480">
    <property type="entry name" value="Mannose-6-phosphate_isomerase"/>
    <property type="match status" value="1"/>
</dbReference>
<dbReference type="GO" id="GO:0008270">
    <property type="term" value="F:zinc ion binding"/>
    <property type="evidence" value="ECO:0007669"/>
    <property type="project" value="InterPro"/>
</dbReference>
<proteinExistence type="inferred from homology"/>
<dbReference type="GO" id="GO:0004476">
    <property type="term" value="F:mannose-6-phosphate isomerase activity"/>
    <property type="evidence" value="ECO:0007669"/>
    <property type="project" value="UniProtKB-EC"/>
</dbReference>
<dbReference type="PANTHER" id="PTHR10309:SF0">
    <property type="entry name" value="MANNOSE-6-PHOSPHATE ISOMERASE"/>
    <property type="match status" value="1"/>
</dbReference>
<evidence type="ECO:0000256" key="3">
    <source>
        <dbReference type="ARBA" id="ARBA00010772"/>
    </source>
</evidence>
<evidence type="ECO:0000256" key="1">
    <source>
        <dbReference type="ARBA" id="ARBA00000757"/>
    </source>
</evidence>
<evidence type="ECO:0000256" key="6">
    <source>
        <dbReference type="ARBA" id="ARBA00022833"/>
    </source>
</evidence>
<dbReference type="GO" id="GO:0005829">
    <property type="term" value="C:cytosol"/>
    <property type="evidence" value="ECO:0007669"/>
    <property type="project" value="TreeGrafter"/>
</dbReference>
<sequence>MKLVRGVVQHYSWGDPTSIPSLLGLEADGRPWAELWFGTHLGGPAKVIELDDAGHRGPTPTLSDDTGGLFSPLTSVSGELPFLLKVLAAAEPLSLQSHPSQEQARIGYARENRLDIPIGNSRRIYRDPFAKPELVCALEPFEALCGFRREVDSVRLLHSIGGSASKLARLVTDHDLGHALRHLFAGTEEIRVLQNEIIDSCREHDSVSARWAVRLAHAYPDDPAVIVTLLMNHVTLERGEALYLGPGNLHAYLRGTGVEVMGSSDNVVRCGLTNKHVDVNELLATVVPEPLPDPIVRATPVARTEAGRLWRYVTPEAPFALWVHQIDGTETIRSRTRELTLCGVGSTDLLQRGEVAYLSPGEELTLRGKATLFRVTEWTDPQT</sequence>
<comment type="similarity">
    <text evidence="3">Belongs to the mannose-6-phosphate isomerase type 1 family.</text>
</comment>
<gene>
    <name evidence="9" type="ORF">UFOPK1722_00395</name>
</gene>
<evidence type="ECO:0000256" key="2">
    <source>
        <dbReference type="ARBA" id="ARBA00001947"/>
    </source>
</evidence>
<organism evidence="9">
    <name type="scientific">freshwater metagenome</name>
    <dbReference type="NCBI Taxonomy" id="449393"/>
    <lineage>
        <taxon>unclassified sequences</taxon>
        <taxon>metagenomes</taxon>
        <taxon>ecological metagenomes</taxon>
    </lineage>
</organism>
<comment type="cofactor">
    <cofactor evidence="2">
        <name>Zn(2+)</name>
        <dbReference type="ChEBI" id="CHEBI:29105"/>
    </cofactor>
</comment>
<dbReference type="InterPro" id="IPR001250">
    <property type="entry name" value="Man6P_Isoase-1"/>
</dbReference>
<evidence type="ECO:0000259" key="8">
    <source>
        <dbReference type="Pfam" id="PF20511"/>
    </source>
</evidence>
<dbReference type="GO" id="GO:0005975">
    <property type="term" value="P:carbohydrate metabolic process"/>
    <property type="evidence" value="ECO:0007669"/>
    <property type="project" value="InterPro"/>
</dbReference>
<dbReference type="GO" id="GO:0009298">
    <property type="term" value="P:GDP-mannose biosynthetic process"/>
    <property type="evidence" value="ECO:0007669"/>
    <property type="project" value="InterPro"/>
</dbReference>
<accession>A0A6J6E7K1</accession>
<dbReference type="Pfam" id="PF20511">
    <property type="entry name" value="PMI_typeI_cat"/>
    <property type="match status" value="1"/>
</dbReference>
<dbReference type="InterPro" id="IPR011051">
    <property type="entry name" value="RmlC_Cupin_sf"/>
</dbReference>
<dbReference type="EMBL" id="CAEZTS010000022">
    <property type="protein sequence ID" value="CAB4571229.1"/>
    <property type="molecule type" value="Genomic_DNA"/>
</dbReference>
<dbReference type="SUPFAM" id="SSF51182">
    <property type="entry name" value="RmlC-like cupins"/>
    <property type="match status" value="1"/>
</dbReference>
<dbReference type="AlphaFoldDB" id="A0A6J6E7K1"/>
<dbReference type="InterPro" id="IPR014710">
    <property type="entry name" value="RmlC-like_jellyroll"/>
</dbReference>
<dbReference type="InterPro" id="IPR016305">
    <property type="entry name" value="Mannose-6-P_Isomerase"/>
</dbReference>
<name>A0A6J6E7K1_9ZZZZ</name>
<dbReference type="Gene3D" id="2.60.120.10">
    <property type="entry name" value="Jelly Rolls"/>
    <property type="match status" value="2"/>
</dbReference>
<dbReference type="NCBIfam" id="TIGR00218">
    <property type="entry name" value="manA"/>
    <property type="match status" value="1"/>
</dbReference>
<dbReference type="CDD" id="cd07011">
    <property type="entry name" value="cupin_PMI_type_I_N"/>
    <property type="match status" value="1"/>
</dbReference>
<evidence type="ECO:0000313" key="9">
    <source>
        <dbReference type="EMBL" id="CAB4571229.1"/>
    </source>
</evidence>
<protein>
    <recommendedName>
        <fullName evidence="4">mannose-6-phosphate isomerase</fullName>
        <ecNumber evidence="4">5.3.1.8</ecNumber>
    </recommendedName>
</protein>